<dbReference type="AlphaFoldDB" id="A0A8X6UHX8"/>
<keyword evidence="2" id="KW-1185">Reference proteome</keyword>
<sequence length="46" mass="5403">IEMQAKLLVNQREEVPCQEKCGTEPILRTEKEKKEEEDLNQLVEFG</sequence>
<feature type="non-terminal residue" evidence="1">
    <location>
        <position position="1"/>
    </location>
</feature>
<organism evidence="1 2">
    <name type="scientific">Nephila pilipes</name>
    <name type="common">Giant wood spider</name>
    <name type="synonym">Nephila maculata</name>
    <dbReference type="NCBI Taxonomy" id="299642"/>
    <lineage>
        <taxon>Eukaryota</taxon>
        <taxon>Metazoa</taxon>
        <taxon>Ecdysozoa</taxon>
        <taxon>Arthropoda</taxon>
        <taxon>Chelicerata</taxon>
        <taxon>Arachnida</taxon>
        <taxon>Araneae</taxon>
        <taxon>Araneomorphae</taxon>
        <taxon>Entelegynae</taxon>
        <taxon>Araneoidea</taxon>
        <taxon>Nephilidae</taxon>
        <taxon>Nephila</taxon>
    </lineage>
</organism>
<comment type="caution">
    <text evidence="1">The sequence shown here is derived from an EMBL/GenBank/DDBJ whole genome shotgun (WGS) entry which is preliminary data.</text>
</comment>
<name>A0A8X6UHX8_NEPPI</name>
<evidence type="ECO:0000313" key="1">
    <source>
        <dbReference type="EMBL" id="GFU11878.1"/>
    </source>
</evidence>
<accession>A0A8X6UHX8</accession>
<protein>
    <submittedName>
        <fullName evidence="1">Uncharacterized protein</fullName>
    </submittedName>
</protein>
<gene>
    <name evidence="1" type="ORF">NPIL_204191</name>
</gene>
<dbReference type="Proteomes" id="UP000887013">
    <property type="component" value="Unassembled WGS sequence"/>
</dbReference>
<reference evidence="1" key="1">
    <citation type="submission" date="2020-08" db="EMBL/GenBank/DDBJ databases">
        <title>Multicomponent nature underlies the extraordinary mechanical properties of spider dragline silk.</title>
        <authorList>
            <person name="Kono N."/>
            <person name="Nakamura H."/>
            <person name="Mori M."/>
            <person name="Yoshida Y."/>
            <person name="Ohtoshi R."/>
            <person name="Malay A.D."/>
            <person name="Moran D.A.P."/>
            <person name="Tomita M."/>
            <person name="Numata K."/>
            <person name="Arakawa K."/>
        </authorList>
    </citation>
    <scope>NUCLEOTIDE SEQUENCE</scope>
</reference>
<proteinExistence type="predicted"/>
<evidence type="ECO:0000313" key="2">
    <source>
        <dbReference type="Proteomes" id="UP000887013"/>
    </source>
</evidence>
<dbReference type="EMBL" id="BMAW01078660">
    <property type="protein sequence ID" value="GFU11878.1"/>
    <property type="molecule type" value="Genomic_DNA"/>
</dbReference>